<dbReference type="Proteomes" id="UP000094224">
    <property type="component" value="Unassembled WGS sequence"/>
</dbReference>
<comment type="caution">
    <text evidence="2">The sequence shown here is derived from an EMBL/GenBank/DDBJ whole genome shotgun (WGS) entry which is preliminary data.</text>
</comment>
<accession>A0A1E3S5W2</accession>
<dbReference type="RefSeq" id="WP_069403167.1">
    <property type="nucleotide sequence ID" value="NZ_MIHC01000130.1"/>
</dbReference>
<name>A0A1E3S5W2_9MYCO</name>
<dbReference type="InterPro" id="IPR009057">
    <property type="entry name" value="Homeodomain-like_sf"/>
</dbReference>
<evidence type="ECO:0000313" key="2">
    <source>
        <dbReference type="EMBL" id="ODQ97451.1"/>
    </source>
</evidence>
<dbReference type="SUPFAM" id="SSF46689">
    <property type="entry name" value="Homeodomain-like"/>
    <property type="match status" value="1"/>
</dbReference>
<dbReference type="InterPro" id="IPR047655">
    <property type="entry name" value="Transpos_IS630-like"/>
</dbReference>
<dbReference type="AlphaFoldDB" id="A0A1E3S5W2"/>
<dbReference type="GO" id="GO:0004519">
    <property type="term" value="F:endonuclease activity"/>
    <property type="evidence" value="ECO:0007669"/>
    <property type="project" value="UniProtKB-KW"/>
</dbReference>
<dbReference type="EMBL" id="MIHC01000130">
    <property type="protein sequence ID" value="ODQ97451.1"/>
    <property type="molecule type" value="Genomic_DNA"/>
</dbReference>
<dbReference type="PANTHER" id="PTHR30347">
    <property type="entry name" value="POTASSIUM CHANNEL RELATED"/>
    <property type="match status" value="1"/>
</dbReference>
<evidence type="ECO:0000259" key="1">
    <source>
        <dbReference type="Pfam" id="PF13358"/>
    </source>
</evidence>
<feature type="domain" description="Tc1-like transposase DDE" evidence="1">
    <location>
        <begin position="173"/>
        <end position="318"/>
    </location>
</feature>
<organism evidence="2 3">
    <name type="scientific">Mycobacterium sherrisii</name>
    <dbReference type="NCBI Taxonomy" id="243061"/>
    <lineage>
        <taxon>Bacteria</taxon>
        <taxon>Bacillati</taxon>
        <taxon>Actinomycetota</taxon>
        <taxon>Actinomycetes</taxon>
        <taxon>Mycobacteriales</taxon>
        <taxon>Mycobacteriaceae</taxon>
        <taxon>Mycobacterium</taxon>
        <taxon>Mycobacterium simiae complex</taxon>
    </lineage>
</organism>
<keyword evidence="2" id="KW-0378">Hydrolase</keyword>
<evidence type="ECO:0000313" key="3">
    <source>
        <dbReference type="Proteomes" id="UP000094224"/>
    </source>
</evidence>
<keyword evidence="2" id="KW-0255">Endonuclease</keyword>
<dbReference type="InterPro" id="IPR012337">
    <property type="entry name" value="RNaseH-like_sf"/>
</dbReference>
<dbReference type="InterPro" id="IPR036397">
    <property type="entry name" value="RNaseH_sf"/>
</dbReference>
<dbReference type="Pfam" id="PF13565">
    <property type="entry name" value="HTH_32"/>
    <property type="match status" value="1"/>
</dbReference>
<dbReference type="NCBIfam" id="NF033545">
    <property type="entry name" value="transpos_IS630"/>
    <property type="match status" value="1"/>
</dbReference>
<sequence length="361" mass="40730">MPGPVAVPVVLSDVEREQLQGWARRPSSAQALAMRSRIILACEGDSSNTQIARDLGVTRGMVTKWRNRFAADRLEGLLDEPRPGRPRVVGDERIEALITATLESTPPEATHWSTRSMAEHLGLSQSMVSRVWRAFGLAPHKQDSWKLSKDPLFVEKVRDVVGLYLNPPERAVVLCVDEKTQIQALNRTAPVFPMLPGTPARASHDYVRYGTSSLYAALDLATGQVIGSLHSRHRAQEFLAFLKKIDTAVPAELDCHVVLDNASTHKTPAVKRWLTNHPRFVLHFTPTSSSWLNLVERWFAELTTKKLRRGTHTSVRQLNTDIRAWIDTWNDNPRPYVWTKTADQILESIANYCKRINDSQH</sequence>
<keyword evidence="3" id="KW-1185">Reference proteome</keyword>
<dbReference type="InterPro" id="IPR038717">
    <property type="entry name" value="Tc1-like_DDE_dom"/>
</dbReference>
<gene>
    <name evidence="2" type="ORF">BHQ21_26265</name>
</gene>
<protein>
    <submittedName>
        <fullName evidence="2">DDE endonuclease</fullName>
    </submittedName>
</protein>
<proteinExistence type="predicted"/>
<keyword evidence="2" id="KW-0540">Nuclease</keyword>
<dbReference type="PANTHER" id="PTHR30347:SF1">
    <property type="entry name" value="MECHANOSENSITIVE CHANNEL MSCK"/>
    <property type="match status" value="1"/>
</dbReference>
<dbReference type="Gene3D" id="3.30.420.10">
    <property type="entry name" value="Ribonuclease H-like superfamily/Ribonuclease H"/>
    <property type="match status" value="1"/>
</dbReference>
<reference evidence="3" key="1">
    <citation type="submission" date="2016-09" db="EMBL/GenBank/DDBJ databases">
        <authorList>
            <person name="Greninger A.L."/>
            <person name="Jerome K.R."/>
            <person name="Mcnair B."/>
            <person name="Wallis C."/>
            <person name="Fang F."/>
        </authorList>
    </citation>
    <scope>NUCLEOTIDE SEQUENCE [LARGE SCALE GENOMIC DNA]</scope>
    <source>
        <strain evidence="3">BC1_M4</strain>
    </source>
</reference>
<dbReference type="Pfam" id="PF13358">
    <property type="entry name" value="DDE_3"/>
    <property type="match status" value="1"/>
</dbReference>
<dbReference type="InterPro" id="IPR052702">
    <property type="entry name" value="MscS-like_channel"/>
</dbReference>
<dbReference type="SUPFAM" id="SSF53098">
    <property type="entry name" value="Ribonuclease H-like"/>
    <property type="match status" value="1"/>
</dbReference>
<dbReference type="GO" id="GO:0003676">
    <property type="term" value="F:nucleic acid binding"/>
    <property type="evidence" value="ECO:0007669"/>
    <property type="project" value="InterPro"/>
</dbReference>